<dbReference type="PANTHER" id="PTHR47430:SF4">
    <property type="entry name" value="GB|AAC33480.1"/>
    <property type="match status" value="1"/>
</dbReference>
<reference evidence="4" key="1">
    <citation type="submission" date="2022-03" db="EMBL/GenBank/DDBJ databases">
        <title>A functionally conserved STORR gene fusion in Papaver species that diverged 16.8 million years ago.</title>
        <authorList>
            <person name="Catania T."/>
        </authorList>
    </citation>
    <scope>NUCLEOTIDE SEQUENCE</scope>
    <source>
        <strain evidence="4">S-191538</strain>
    </source>
</reference>
<feature type="compositionally biased region" description="Basic residues" evidence="1">
    <location>
        <begin position="109"/>
        <end position="119"/>
    </location>
</feature>
<evidence type="ECO:0000259" key="3">
    <source>
        <dbReference type="PROSITE" id="PS51294"/>
    </source>
</evidence>
<dbReference type="InterPro" id="IPR001005">
    <property type="entry name" value="SANT/Myb"/>
</dbReference>
<evidence type="ECO:0000313" key="5">
    <source>
        <dbReference type="Proteomes" id="UP001177140"/>
    </source>
</evidence>
<keyword evidence="5" id="KW-1185">Reference proteome</keyword>
<dbReference type="PROSITE" id="PS51294">
    <property type="entry name" value="HTH_MYB"/>
    <property type="match status" value="1"/>
</dbReference>
<evidence type="ECO:0000259" key="2">
    <source>
        <dbReference type="PROSITE" id="PS50090"/>
    </source>
</evidence>
<protein>
    <submittedName>
        <fullName evidence="4">Uncharacterized protein</fullName>
    </submittedName>
</protein>
<evidence type="ECO:0000313" key="4">
    <source>
        <dbReference type="EMBL" id="MCL7030078.1"/>
    </source>
</evidence>
<feature type="domain" description="Myb-like" evidence="2">
    <location>
        <begin position="304"/>
        <end position="346"/>
    </location>
</feature>
<feature type="domain" description="Myb-like" evidence="2">
    <location>
        <begin position="347"/>
        <end position="415"/>
    </location>
</feature>
<feature type="compositionally biased region" description="Basic residues" evidence="1">
    <location>
        <begin position="38"/>
        <end position="49"/>
    </location>
</feature>
<dbReference type="InterPro" id="IPR009057">
    <property type="entry name" value="Homeodomain-like_sf"/>
</dbReference>
<dbReference type="AlphaFoldDB" id="A0AA41V9Y3"/>
<dbReference type="EMBL" id="JAJJMA010097308">
    <property type="protein sequence ID" value="MCL7030078.1"/>
    <property type="molecule type" value="Genomic_DNA"/>
</dbReference>
<feature type="compositionally biased region" description="Basic and acidic residues" evidence="1">
    <location>
        <begin position="90"/>
        <end position="99"/>
    </location>
</feature>
<dbReference type="SMART" id="SM00717">
    <property type="entry name" value="SANT"/>
    <property type="match status" value="3"/>
</dbReference>
<dbReference type="InterPro" id="IPR017930">
    <property type="entry name" value="Myb_dom"/>
</dbReference>
<proteinExistence type="predicted"/>
<dbReference type="Proteomes" id="UP001177140">
    <property type="component" value="Unassembled WGS sequence"/>
</dbReference>
<sequence length="507" mass="59335">MDVVEKDEEIVLRKSEKKKHKRNKEKEAFSSSQVPTEKKKKKKTKHKKSKDKEALSSLEVPTEKKKKKKHKKSKEKEALVSVNSIISNQELEKGKDHIDVGGTENVEHMKKRKDKKNKRKNENGVSCIDKSGGEAQTGSRSSKKRHREQEVLDVEIGEGKKKTKKKRTKLDANIENNTEASIRDVETENSLGSTPEYLRNSKSSHVEVFPSSDDKDDGEENPGNKLIRGKRFTRKEDQILKDAINNYIEAHKLGEEGLDMILHSKKHPSLKHCWREIGLALPFRPWNAVYQRGCILLTMSESCRWTEDEKSFVLKYYEKYGPDWKTMAQILGKNRHHVRNIWRYIFRSGLRKGKWNQMEYKSLFHLVNKDMRMRVFEEKYSKHGMLRDNICWKAVSDCLATRTDMSCCRKWYGQLSSSMVKRKEWADTDDYRLLDELVRLDACCVEDVDWDNLLEHRSGDISLKRWRQMVNHIGEHGLQSFAEQVEVLAKRYCPELLEVREALDSRP</sequence>
<dbReference type="Gene3D" id="1.10.10.60">
    <property type="entry name" value="Homeodomain-like"/>
    <property type="match status" value="2"/>
</dbReference>
<accession>A0AA41V9Y3</accession>
<organism evidence="4 5">
    <name type="scientific">Papaver nudicaule</name>
    <name type="common">Iceland poppy</name>
    <dbReference type="NCBI Taxonomy" id="74823"/>
    <lineage>
        <taxon>Eukaryota</taxon>
        <taxon>Viridiplantae</taxon>
        <taxon>Streptophyta</taxon>
        <taxon>Embryophyta</taxon>
        <taxon>Tracheophyta</taxon>
        <taxon>Spermatophyta</taxon>
        <taxon>Magnoliopsida</taxon>
        <taxon>Ranunculales</taxon>
        <taxon>Papaveraceae</taxon>
        <taxon>Papaveroideae</taxon>
        <taxon>Papaver</taxon>
    </lineage>
</organism>
<gene>
    <name evidence="4" type="ORF">MKW94_015982</name>
</gene>
<name>A0AA41V9Y3_PAPNU</name>
<comment type="caution">
    <text evidence="4">The sequence shown here is derived from an EMBL/GenBank/DDBJ whole genome shotgun (WGS) entry which is preliminary data.</text>
</comment>
<dbReference type="SUPFAM" id="SSF46689">
    <property type="entry name" value="Homeodomain-like"/>
    <property type="match status" value="1"/>
</dbReference>
<feature type="compositionally biased region" description="Basic residues" evidence="1">
    <location>
        <begin position="64"/>
        <end position="73"/>
    </location>
</feature>
<feature type="domain" description="HTH myb-type" evidence="3">
    <location>
        <begin position="303"/>
        <end position="350"/>
    </location>
</feature>
<evidence type="ECO:0000256" key="1">
    <source>
        <dbReference type="SAM" id="MobiDB-lite"/>
    </source>
</evidence>
<dbReference type="Pfam" id="PF13921">
    <property type="entry name" value="Myb_DNA-bind_6"/>
    <property type="match status" value="1"/>
</dbReference>
<feature type="region of interest" description="Disordered" evidence="1">
    <location>
        <begin position="1"/>
        <end position="226"/>
    </location>
</feature>
<dbReference type="PANTHER" id="PTHR47430">
    <property type="entry name" value="GB|AAC33480.1"/>
    <property type="match status" value="1"/>
</dbReference>
<dbReference type="PROSITE" id="PS50090">
    <property type="entry name" value="MYB_LIKE"/>
    <property type="match status" value="2"/>
</dbReference>